<protein>
    <submittedName>
        <fullName evidence="3">Uncharacterized protein</fullName>
    </submittedName>
</protein>
<feature type="signal peptide" evidence="2">
    <location>
        <begin position="1"/>
        <end position="22"/>
    </location>
</feature>
<accession>A0A024UC82</accession>
<gene>
    <name evidence="3" type="ORF">H310_05180</name>
</gene>
<reference evidence="3" key="1">
    <citation type="submission" date="2013-12" db="EMBL/GenBank/DDBJ databases">
        <title>The Genome Sequence of Aphanomyces invadans NJM9701.</title>
        <authorList>
            <consortium name="The Broad Institute Genomics Platform"/>
            <person name="Russ C."/>
            <person name="Tyler B."/>
            <person name="van West P."/>
            <person name="Dieguez-Uribeondo J."/>
            <person name="Young S.K."/>
            <person name="Zeng Q."/>
            <person name="Gargeya S."/>
            <person name="Fitzgerald M."/>
            <person name="Abouelleil A."/>
            <person name="Alvarado L."/>
            <person name="Chapman S.B."/>
            <person name="Gainer-Dewar J."/>
            <person name="Goldberg J."/>
            <person name="Griggs A."/>
            <person name="Gujja S."/>
            <person name="Hansen M."/>
            <person name="Howarth C."/>
            <person name="Imamovic A."/>
            <person name="Ireland A."/>
            <person name="Larimer J."/>
            <person name="McCowan C."/>
            <person name="Murphy C."/>
            <person name="Pearson M."/>
            <person name="Poon T.W."/>
            <person name="Priest M."/>
            <person name="Roberts A."/>
            <person name="Saif S."/>
            <person name="Shea T."/>
            <person name="Sykes S."/>
            <person name="Wortman J."/>
            <person name="Nusbaum C."/>
            <person name="Birren B."/>
        </authorList>
    </citation>
    <scope>NUCLEOTIDE SEQUENCE [LARGE SCALE GENOMIC DNA]</scope>
    <source>
        <strain evidence="3">NJM9701</strain>
    </source>
</reference>
<dbReference type="InterPro" id="IPR036470">
    <property type="entry name" value="Elicitin_sf"/>
</dbReference>
<organism evidence="3">
    <name type="scientific">Aphanomyces invadans</name>
    <dbReference type="NCBI Taxonomy" id="157072"/>
    <lineage>
        <taxon>Eukaryota</taxon>
        <taxon>Sar</taxon>
        <taxon>Stramenopiles</taxon>
        <taxon>Oomycota</taxon>
        <taxon>Saprolegniomycetes</taxon>
        <taxon>Saprolegniales</taxon>
        <taxon>Verrucalvaceae</taxon>
        <taxon>Aphanomyces</taxon>
    </lineage>
</organism>
<keyword evidence="2" id="KW-0732">Signal</keyword>
<evidence type="ECO:0000256" key="2">
    <source>
        <dbReference type="SAM" id="SignalP"/>
    </source>
</evidence>
<feature type="region of interest" description="Disordered" evidence="1">
    <location>
        <begin position="276"/>
        <end position="297"/>
    </location>
</feature>
<evidence type="ECO:0000256" key="1">
    <source>
        <dbReference type="SAM" id="MobiDB-lite"/>
    </source>
</evidence>
<dbReference type="VEuPathDB" id="FungiDB:H310_05180"/>
<name>A0A024UC82_9STRA</name>
<feature type="chain" id="PRO_5001538055" evidence="2">
    <location>
        <begin position="23"/>
        <end position="297"/>
    </location>
</feature>
<dbReference type="OrthoDB" id="79184at2759"/>
<dbReference type="EMBL" id="KI913959">
    <property type="protein sequence ID" value="ETW03815.1"/>
    <property type="molecule type" value="Genomic_DNA"/>
</dbReference>
<proteinExistence type="predicted"/>
<dbReference type="AlphaFoldDB" id="A0A024UC82"/>
<dbReference type="GeneID" id="20082230"/>
<sequence length="297" mass="32004">MQLVQTTAAAAWILLSTALVAADTPTHCSLDDLDSLKHSLHGNDMQKLCETDIGDSLDRLLAGSITQAQADAFSNSTACRSEYETIVTSVATAASTCVELRTYLPRVTWTMVTSVVELVAYPRASVDCDLDALQSKGMTLSTSSNLLPCLAATGLASTFMTHTTPESAQWTLAGQTPSCRALFNEAKALIMALPPCNLRGINTHAVDHVEIDQVVPWLVLATDIQYTPNLFETARALWAATSKQHEALQAQVDGSWVIGLAALAALVLHLRRGQTATSSTGHRHERTALLHRRNAQR</sequence>
<dbReference type="RefSeq" id="XP_008868044.1">
    <property type="nucleotide sequence ID" value="XM_008869822.1"/>
</dbReference>
<feature type="compositionally biased region" description="Basic residues" evidence="1">
    <location>
        <begin position="281"/>
        <end position="297"/>
    </location>
</feature>
<dbReference type="GO" id="GO:0005576">
    <property type="term" value="C:extracellular region"/>
    <property type="evidence" value="ECO:0007669"/>
    <property type="project" value="InterPro"/>
</dbReference>
<dbReference type="STRING" id="157072.A0A024UC82"/>
<evidence type="ECO:0000313" key="3">
    <source>
        <dbReference type="EMBL" id="ETW03815.1"/>
    </source>
</evidence>
<dbReference type="Gene3D" id="1.10.239.10">
    <property type="entry name" value="Elicitin domain"/>
    <property type="match status" value="1"/>
</dbReference>